<feature type="chain" id="PRO_5011564806" description="Secreted protein" evidence="1">
    <location>
        <begin position="30"/>
        <end position="80"/>
    </location>
</feature>
<name>A0A1H5R3G2_9PSEU</name>
<accession>A0A1H5R3G2</accession>
<keyword evidence="3" id="KW-1185">Reference proteome</keyword>
<evidence type="ECO:0000313" key="3">
    <source>
        <dbReference type="Proteomes" id="UP000198878"/>
    </source>
</evidence>
<evidence type="ECO:0000313" key="2">
    <source>
        <dbReference type="EMBL" id="SEF31947.1"/>
    </source>
</evidence>
<dbReference type="EMBL" id="FNUJ01000006">
    <property type="protein sequence ID" value="SEF31947.1"/>
    <property type="molecule type" value="Genomic_DNA"/>
</dbReference>
<dbReference type="RefSeq" id="WP_143051023.1">
    <property type="nucleotide sequence ID" value="NZ_FNUJ01000006.1"/>
</dbReference>
<feature type="signal peptide" evidence="1">
    <location>
        <begin position="1"/>
        <end position="29"/>
    </location>
</feature>
<organism evidence="2 3">
    <name type="scientific">Amycolatopsis pretoriensis</name>
    <dbReference type="NCBI Taxonomy" id="218821"/>
    <lineage>
        <taxon>Bacteria</taxon>
        <taxon>Bacillati</taxon>
        <taxon>Actinomycetota</taxon>
        <taxon>Actinomycetes</taxon>
        <taxon>Pseudonocardiales</taxon>
        <taxon>Pseudonocardiaceae</taxon>
        <taxon>Amycolatopsis</taxon>
    </lineage>
</organism>
<sequence length="80" mass="8297">MRMTKIGRPAAVVLCAGALAVAVPDVVTASPAPPALCVAGVYRVQAWFRHTPSASVRRYTVERTWIPFGTVTCGGASGPA</sequence>
<dbReference type="Proteomes" id="UP000198878">
    <property type="component" value="Unassembled WGS sequence"/>
</dbReference>
<dbReference type="AlphaFoldDB" id="A0A1H5R3G2"/>
<proteinExistence type="predicted"/>
<keyword evidence="1" id="KW-0732">Signal</keyword>
<reference evidence="3" key="1">
    <citation type="submission" date="2016-10" db="EMBL/GenBank/DDBJ databases">
        <authorList>
            <person name="Varghese N."/>
            <person name="Submissions S."/>
        </authorList>
    </citation>
    <scope>NUCLEOTIDE SEQUENCE [LARGE SCALE GENOMIC DNA]</scope>
    <source>
        <strain evidence="3">DSM 44654</strain>
    </source>
</reference>
<protein>
    <recommendedName>
        <fullName evidence="4">Secreted protein</fullName>
    </recommendedName>
</protein>
<gene>
    <name evidence="2" type="ORF">SAMN05421837_1068</name>
</gene>
<evidence type="ECO:0000256" key="1">
    <source>
        <dbReference type="SAM" id="SignalP"/>
    </source>
</evidence>
<dbReference type="STRING" id="218821.SAMN05421837_1068"/>
<evidence type="ECO:0008006" key="4">
    <source>
        <dbReference type="Google" id="ProtNLM"/>
    </source>
</evidence>